<keyword evidence="2" id="KW-0067">ATP-binding</keyword>
<dbReference type="RefSeq" id="WP_229810981.1">
    <property type="nucleotide sequence ID" value="NZ_BMQJ01000002.1"/>
</dbReference>
<dbReference type="Gene3D" id="3.40.50.300">
    <property type="entry name" value="P-loop containing nucleotide triphosphate hydrolases"/>
    <property type="match status" value="1"/>
</dbReference>
<evidence type="ECO:0000256" key="1">
    <source>
        <dbReference type="ARBA" id="ARBA00022741"/>
    </source>
</evidence>
<sequence length="932" mass="97969">MSAASRTARPAPLRGRDAEREELGGLLEEARQGRGGASLLLGPAGIGKTALLDLAVALADGFTVLRAAGAAAETSMAFAGLHALLRPLTDSPEPPPGARGTVLRRALEHGRAAPGIALPAAVLDLLSAAARNRPLVVCVDDVHHLDAASRDALAFVARRLSGEPIAMLFAARHHQHRALGGGAVPGAAADLSDLAPVRVLAPLDAAAGRELVGGLVPSPLSAELWAALDRIAAGNPLALAETAAALTPAQLAGTAPPPEAPPRNGRLWRACADRLARLPAGTRWLLLLLAADPDLDAAALVRAAAPADAAEALEPAERTGIVTAVGPGCHRYGFAEPVMRPVVYHGASLALRRAAHRLLANVLDQDHHRLRRAWHRAAALDGPQEELGEELAAAAWAAQPYGGLPEPYRAFERAAELTGRGEVRAARLAAAARHAANSGRPDLAGSLLARLRTATVTAETRGRAELLRGTLELLGGETGSAHDRFLAAAGWLLDRDRELGVRALVRAADADYFAGDHRRFLAIARRAAGLRRPDDGPATRLMFEYLAGLSASFRGRHAEAAGPLRRVRRLAGPVRDPAMLAWAGVASLLLGEDGHALELAGRSVDGARRRGAVSALPHLLEPVIHAEVWTGRYASAAANAAEGLRLARETGRRGAAGHHLAWLALIAAVQGDEETCGIRAKAAFELADAHGLGMAAALGNWALAHLDLAAGRAGEAVARLGAGRRNGHVVVRVMAAPIFIEAAARTGERQRARAALRSLDRWAASTDSPDRLALALRCHALLAVPGRAETLFRDALDLHHRGACEFETARTQLLFGGALRRERRPGDARPHLRDALDTFERLGARLWAEQARAELRAAGQSVPAPAPPTASAGAGHLTAQQLQIARMVAEGATNREVAARLVLSPRTVEHHLRNIFARLGVRSRVELVRLLG</sequence>
<dbReference type="InterPro" id="IPR016032">
    <property type="entry name" value="Sig_transdc_resp-reg_C-effctor"/>
</dbReference>
<dbReference type="Gene3D" id="1.10.10.10">
    <property type="entry name" value="Winged helix-like DNA-binding domain superfamily/Winged helix DNA-binding domain"/>
    <property type="match status" value="1"/>
</dbReference>
<dbReference type="InterPro" id="IPR027417">
    <property type="entry name" value="P-loop_NTPase"/>
</dbReference>
<dbReference type="Pfam" id="PF13191">
    <property type="entry name" value="AAA_16"/>
    <property type="match status" value="1"/>
</dbReference>
<gene>
    <name evidence="4" type="ORF">GCM10010140_11670</name>
</gene>
<comment type="caution">
    <text evidence="4">The sequence shown here is derived from an EMBL/GenBank/DDBJ whole genome shotgun (WGS) entry which is preliminary data.</text>
</comment>
<proteinExistence type="predicted"/>
<evidence type="ECO:0000259" key="3">
    <source>
        <dbReference type="PROSITE" id="PS50043"/>
    </source>
</evidence>
<dbReference type="PANTHER" id="PTHR16305">
    <property type="entry name" value="TESTICULAR SOLUBLE ADENYLYL CYCLASE"/>
    <property type="match status" value="1"/>
</dbReference>
<dbReference type="InterPro" id="IPR000792">
    <property type="entry name" value="Tscrpt_reg_LuxR_C"/>
</dbReference>
<dbReference type="PROSITE" id="PS50043">
    <property type="entry name" value="HTH_LUXR_2"/>
    <property type="match status" value="1"/>
</dbReference>
<dbReference type="SMART" id="SM00421">
    <property type="entry name" value="HTH_LUXR"/>
    <property type="match status" value="1"/>
</dbReference>
<keyword evidence="5" id="KW-1185">Reference proteome</keyword>
<accession>A0ABQ2QLF8</accession>
<dbReference type="InterPro" id="IPR036388">
    <property type="entry name" value="WH-like_DNA-bd_sf"/>
</dbReference>
<dbReference type="EMBL" id="BMQJ01000002">
    <property type="protein sequence ID" value="GGP84302.1"/>
    <property type="molecule type" value="Genomic_DNA"/>
</dbReference>
<dbReference type="InterPro" id="IPR041664">
    <property type="entry name" value="AAA_16"/>
</dbReference>
<feature type="domain" description="HTH luxR-type" evidence="3">
    <location>
        <begin position="870"/>
        <end position="932"/>
    </location>
</feature>
<reference evidence="5" key="1">
    <citation type="journal article" date="2019" name="Int. J. Syst. Evol. Microbiol.">
        <title>The Global Catalogue of Microorganisms (GCM) 10K type strain sequencing project: providing services to taxonomists for standard genome sequencing and annotation.</title>
        <authorList>
            <consortium name="The Broad Institute Genomics Platform"/>
            <consortium name="The Broad Institute Genome Sequencing Center for Infectious Disease"/>
            <person name="Wu L."/>
            <person name="Ma J."/>
        </authorList>
    </citation>
    <scope>NUCLEOTIDE SEQUENCE [LARGE SCALE GENOMIC DNA]</scope>
    <source>
        <strain evidence="5">JCM 3115</strain>
    </source>
</reference>
<organism evidence="4 5">
    <name type="scientific">Streptosporangium pseudovulgare</name>
    <dbReference type="NCBI Taxonomy" id="35765"/>
    <lineage>
        <taxon>Bacteria</taxon>
        <taxon>Bacillati</taxon>
        <taxon>Actinomycetota</taxon>
        <taxon>Actinomycetes</taxon>
        <taxon>Streptosporangiales</taxon>
        <taxon>Streptosporangiaceae</taxon>
        <taxon>Streptosporangium</taxon>
    </lineage>
</organism>
<evidence type="ECO:0000313" key="4">
    <source>
        <dbReference type="EMBL" id="GGP84302.1"/>
    </source>
</evidence>
<dbReference type="Proteomes" id="UP000611554">
    <property type="component" value="Unassembled WGS sequence"/>
</dbReference>
<dbReference type="PROSITE" id="PS00622">
    <property type="entry name" value="HTH_LUXR_1"/>
    <property type="match status" value="1"/>
</dbReference>
<keyword evidence="1" id="KW-0547">Nucleotide-binding</keyword>
<dbReference type="CDD" id="cd06170">
    <property type="entry name" value="LuxR_C_like"/>
    <property type="match status" value="1"/>
</dbReference>
<dbReference type="SUPFAM" id="SSF52540">
    <property type="entry name" value="P-loop containing nucleoside triphosphate hydrolases"/>
    <property type="match status" value="1"/>
</dbReference>
<evidence type="ECO:0000256" key="2">
    <source>
        <dbReference type="ARBA" id="ARBA00022840"/>
    </source>
</evidence>
<name>A0ABQ2QLF8_9ACTN</name>
<dbReference type="Pfam" id="PF00196">
    <property type="entry name" value="GerE"/>
    <property type="match status" value="1"/>
</dbReference>
<dbReference type="SUPFAM" id="SSF46894">
    <property type="entry name" value="C-terminal effector domain of the bipartite response regulators"/>
    <property type="match status" value="1"/>
</dbReference>
<dbReference type="PRINTS" id="PR00038">
    <property type="entry name" value="HTHLUXR"/>
</dbReference>
<protein>
    <submittedName>
        <fullName evidence="4">Transcriptional regulator</fullName>
    </submittedName>
</protein>
<dbReference type="PANTHER" id="PTHR16305:SF35">
    <property type="entry name" value="TRANSCRIPTIONAL ACTIVATOR DOMAIN"/>
    <property type="match status" value="1"/>
</dbReference>
<evidence type="ECO:0000313" key="5">
    <source>
        <dbReference type="Proteomes" id="UP000611554"/>
    </source>
</evidence>